<dbReference type="CDD" id="cd06354">
    <property type="entry name" value="PBP1_PrnA-like"/>
    <property type="match status" value="1"/>
</dbReference>
<feature type="domain" description="ABC transporter substrate-binding protein PnrA-like" evidence="7">
    <location>
        <begin position="33"/>
        <end position="321"/>
    </location>
</feature>
<dbReference type="GO" id="GO:0005886">
    <property type="term" value="C:plasma membrane"/>
    <property type="evidence" value="ECO:0007669"/>
    <property type="project" value="UniProtKB-SubCell"/>
</dbReference>
<dbReference type="Gene3D" id="3.40.50.2300">
    <property type="match status" value="2"/>
</dbReference>
<reference evidence="8" key="1">
    <citation type="submission" date="2018-05" db="EMBL/GenBank/DDBJ databases">
        <authorList>
            <person name="Lanie J.A."/>
            <person name="Ng W.-L."/>
            <person name="Kazmierczak K.M."/>
            <person name="Andrzejewski T.M."/>
            <person name="Davidsen T.M."/>
            <person name="Wayne K.J."/>
            <person name="Tettelin H."/>
            <person name="Glass J.I."/>
            <person name="Rusch D."/>
            <person name="Podicherti R."/>
            <person name="Tsui H.-C.T."/>
            <person name="Winkler M.E."/>
        </authorList>
    </citation>
    <scope>NUCLEOTIDE SEQUENCE</scope>
</reference>
<comment type="subcellular location">
    <subcellularLocation>
        <location evidence="1">Cell membrane</location>
        <topology evidence="1">Lipid-anchor</topology>
    </subcellularLocation>
</comment>
<protein>
    <recommendedName>
        <fullName evidence="7">ABC transporter substrate-binding protein PnrA-like domain-containing protein</fullName>
    </recommendedName>
</protein>
<dbReference type="InterPro" id="IPR028082">
    <property type="entry name" value="Peripla_BP_I"/>
</dbReference>
<evidence type="ECO:0000313" key="8">
    <source>
        <dbReference type="EMBL" id="SVA49970.1"/>
    </source>
</evidence>
<dbReference type="Pfam" id="PF02608">
    <property type="entry name" value="Bmp"/>
    <property type="match status" value="1"/>
</dbReference>
<comment type="similarity">
    <text evidence="2">Belongs to the BMP lipoprotein family.</text>
</comment>
<dbReference type="PANTHER" id="PTHR34296:SF2">
    <property type="entry name" value="ABC TRANSPORTER GUANOSINE-BINDING PROTEIN NUPN"/>
    <property type="match status" value="1"/>
</dbReference>
<accession>A0A381WBR8</accession>
<dbReference type="InterPro" id="IPR050957">
    <property type="entry name" value="BMP_lipoprotein"/>
</dbReference>
<evidence type="ECO:0000256" key="4">
    <source>
        <dbReference type="ARBA" id="ARBA00022729"/>
    </source>
</evidence>
<gene>
    <name evidence="8" type="ORF">METZ01_LOCUS102824</name>
</gene>
<evidence type="ECO:0000256" key="3">
    <source>
        <dbReference type="ARBA" id="ARBA00022475"/>
    </source>
</evidence>
<keyword evidence="3" id="KW-1003">Cell membrane</keyword>
<name>A0A381WBR8_9ZZZZ</name>
<keyword evidence="6" id="KW-0449">Lipoprotein</keyword>
<evidence type="ECO:0000256" key="5">
    <source>
        <dbReference type="ARBA" id="ARBA00023136"/>
    </source>
</evidence>
<evidence type="ECO:0000259" key="7">
    <source>
        <dbReference type="Pfam" id="PF02608"/>
    </source>
</evidence>
<sequence>MRFFRIQLAAILIAGFGLIVGSFSSTALAAGKVALVLDVGGRGDLSFNDMGFKGADEAVAKFGLELVEIQSNSAVDYLPNLQNAARTGDFDIIVAVGFLLADAMAEVAGQFPDQKFAIIDVTWLGKPNLMEIGYEENKGSALVGALGAMVAAHYGYDKIGVVLGIEIPVLYKFEAGYRYGMHWGNAKTAEVTGKDPGVGLLWSYTGTFSDIAKGKAATEAMLAQGAGLVYNVAGPLGIGDLEAITEHLEAKGKSAGPPFMIGVDSDQDWMGDGHRVVASMMKRVDFGVYSAIESVVNGTFKGGVQILGPGNGGIAISREQDLADFIDFGINAGAISEGDRGRITENWLAMRSAIPGWIWDAVAELEAKISSGEAEIPCGWCADTIDDIRAKYPD</sequence>
<dbReference type="PANTHER" id="PTHR34296">
    <property type="entry name" value="TRANSCRIPTIONAL ACTIVATOR PROTEIN MED"/>
    <property type="match status" value="1"/>
</dbReference>
<organism evidence="8">
    <name type="scientific">marine metagenome</name>
    <dbReference type="NCBI Taxonomy" id="408172"/>
    <lineage>
        <taxon>unclassified sequences</taxon>
        <taxon>metagenomes</taxon>
        <taxon>ecological metagenomes</taxon>
    </lineage>
</organism>
<dbReference type="SUPFAM" id="SSF53822">
    <property type="entry name" value="Periplasmic binding protein-like I"/>
    <property type="match status" value="1"/>
</dbReference>
<proteinExistence type="inferred from homology"/>
<evidence type="ECO:0000256" key="1">
    <source>
        <dbReference type="ARBA" id="ARBA00004193"/>
    </source>
</evidence>
<keyword evidence="4" id="KW-0732">Signal</keyword>
<evidence type="ECO:0000256" key="6">
    <source>
        <dbReference type="ARBA" id="ARBA00023288"/>
    </source>
</evidence>
<evidence type="ECO:0000256" key="2">
    <source>
        <dbReference type="ARBA" id="ARBA00008610"/>
    </source>
</evidence>
<keyword evidence="5" id="KW-0472">Membrane</keyword>
<dbReference type="EMBL" id="UINC01011309">
    <property type="protein sequence ID" value="SVA49970.1"/>
    <property type="molecule type" value="Genomic_DNA"/>
</dbReference>
<dbReference type="InterPro" id="IPR003760">
    <property type="entry name" value="PnrA-like"/>
</dbReference>
<dbReference type="AlphaFoldDB" id="A0A381WBR8"/>